<comment type="catalytic activity">
    <reaction evidence="17">
        <text>a 1,2-diacyl-sn-glycero-3-phosphocholine(in) = a 1,2-diacyl-sn-glycero-3-phosphocholine(out)</text>
        <dbReference type="Rhea" id="RHEA:38571"/>
        <dbReference type="ChEBI" id="CHEBI:57643"/>
    </reaction>
</comment>
<evidence type="ECO:0000256" key="6">
    <source>
        <dbReference type="ARBA" id="ARBA00018074"/>
    </source>
</evidence>
<feature type="transmembrane region" description="Helical" evidence="18">
    <location>
        <begin position="428"/>
        <end position="450"/>
    </location>
</feature>
<dbReference type="GO" id="GO:0034045">
    <property type="term" value="C:phagophore assembly site membrane"/>
    <property type="evidence" value="ECO:0007669"/>
    <property type="project" value="UniProtKB-SubCell"/>
</dbReference>
<dbReference type="GeneID" id="89952996"/>
<dbReference type="GO" id="GO:0061709">
    <property type="term" value="P:reticulophagy"/>
    <property type="evidence" value="ECO:0007669"/>
    <property type="project" value="TreeGrafter"/>
</dbReference>
<evidence type="ECO:0000256" key="3">
    <source>
        <dbReference type="ARBA" id="ARBA00004511"/>
    </source>
</evidence>
<evidence type="ECO:0000313" key="20">
    <source>
        <dbReference type="EMBL" id="KAK4519079.1"/>
    </source>
</evidence>
<dbReference type="GO" id="GO:0006869">
    <property type="term" value="P:lipid transport"/>
    <property type="evidence" value="ECO:0007669"/>
    <property type="project" value="UniProtKB-KW"/>
</dbReference>
<evidence type="ECO:0000256" key="10">
    <source>
        <dbReference type="ARBA" id="ARBA00023006"/>
    </source>
</evidence>
<evidence type="ECO:0000256" key="8">
    <source>
        <dbReference type="ARBA" id="ARBA00022692"/>
    </source>
</evidence>
<feature type="region of interest" description="Disordered" evidence="19">
    <location>
        <begin position="696"/>
        <end position="722"/>
    </location>
</feature>
<comment type="subcellular location">
    <subcellularLocation>
        <location evidence="1">Cytoplasmic vesicle membrane</location>
        <topology evidence="1">Multi-pass membrane protein</topology>
    </subcellularLocation>
    <subcellularLocation>
        <location evidence="2">Endoplasmic reticulum membrane</location>
        <topology evidence="2">Multi-pass membrane protein</topology>
    </subcellularLocation>
    <subcellularLocation>
        <location evidence="4">Golgi apparatus membrane</location>
        <topology evidence="4">Multi-pass membrane protein</topology>
    </subcellularLocation>
    <subcellularLocation>
        <location evidence="3 18">Preautophagosomal structure membrane</location>
        <topology evidence="3 18">Multi-pass membrane protein</topology>
    </subcellularLocation>
</comment>
<keyword evidence="8 18" id="KW-0812">Transmembrane</keyword>
<comment type="catalytic activity">
    <reaction evidence="15">
        <text>a 1,2-diacyl-sn-glycero-3-phosphoethanolamine(in) = a 1,2-diacyl-sn-glycero-3-phosphoethanolamine(out)</text>
        <dbReference type="Rhea" id="RHEA:38895"/>
        <dbReference type="ChEBI" id="CHEBI:64612"/>
    </reaction>
</comment>
<sequence>MSNSRLLYSSEGDSDEEFTLNPVSESSRHQQQDSHHLNQSQQQDYQRPQRHYRYYGEEEEEEEDDDMLEAPNSLLVDPSQQQQQSRQSTLPIPTTTSTRERVSTYDRTMWRWANVENMDDFFTRVYEYYQGKGLYCILLARLLNLLTLAFIIIFSTFLIGCINYSEITSHHTLAEVVEPQCLSRLSATKFLFLSIFIIWWCWQALRFITDLPMLREMHNFYTHLLLVPDQDMQTVSWQTVLDRIIDIRETNPNTNDIRLTEHDVASRIMRQENYLIALFNKDVLNITIPLPYLRDRYIFTKDLEWNLSFCLLGYVFDSRGQMKKRFLKEKNKHVLVAGLKRRFIFMGLLNLIFAPFIFGYLLLHFFFRYFEEYHKNPGEIGSRSYTPFAKWKFREFNELPHLFKNRISQSYEHANLYINQFPKEKTVLIARFVSFLAGSFAGVLALFTLFDSEALLNFEITSNGTVLFYLGITGTIFAVTRGMIPDENQVFEPERLLRQVVEHTHYLPAEWKHKLHTDQVRAEFCKLFDYKVGIFIQELTSVVFAPLVLCLSLPNSADQIVDFFREFTVHVNGLGYVCSFAQFDFERHGNVKYGVQGATVDDEYYLSKQGKMEKSFLNFKANNPKWMPNDMAGSMYLSKLADISNHRRGVVINEDSQSESAASSSYDAKPSVKLNQYGIPQVVPSNLGDSFAATQSQPWATAHHDTDGEDEDDDDLEQPPREGMIGLLNQFYDLNNNPTV</sequence>
<evidence type="ECO:0000256" key="5">
    <source>
        <dbReference type="ARBA" id="ARBA00006185"/>
    </source>
</evidence>
<evidence type="ECO:0000256" key="2">
    <source>
        <dbReference type="ARBA" id="ARBA00004477"/>
    </source>
</evidence>
<evidence type="ECO:0000256" key="18">
    <source>
        <dbReference type="RuleBase" id="RU364027"/>
    </source>
</evidence>
<organism evidence="20 21">
    <name type="scientific">Mucor velutinosus</name>
    <dbReference type="NCBI Taxonomy" id="708070"/>
    <lineage>
        <taxon>Eukaryota</taxon>
        <taxon>Fungi</taxon>
        <taxon>Fungi incertae sedis</taxon>
        <taxon>Mucoromycota</taxon>
        <taxon>Mucoromycotina</taxon>
        <taxon>Mucoromycetes</taxon>
        <taxon>Mucorales</taxon>
        <taxon>Mucorineae</taxon>
        <taxon>Mucoraceae</taxon>
        <taxon>Mucor</taxon>
    </lineage>
</organism>
<dbReference type="EMBL" id="JASEJX010000012">
    <property type="protein sequence ID" value="KAK4519079.1"/>
    <property type="molecule type" value="Genomic_DNA"/>
</dbReference>
<dbReference type="InterPro" id="IPR007241">
    <property type="entry name" value="Autophagy-rel_prot_9"/>
</dbReference>
<feature type="transmembrane region" description="Helical" evidence="18">
    <location>
        <begin position="142"/>
        <end position="165"/>
    </location>
</feature>
<feature type="transmembrane region" description="Helical" evidence="18">
    <location>
        <begin position="185"/>
        <end position="205"/>
    </location>
</feature>
<comment type="similarity">
    <text evidence="5 18">Belongs to the ATG9 family.</text>
</comment>
<feature type="compositionally biased region" description="Acidic residues" evidence="19">
    <location>
        <begin position="707"/>
        <end position="717"/>
    </location>
</feature>
<dbReference type="GO" id="GO:0005789">
    <property type="term" value="C:endoplasmic reticulum membrane"/>
    <property type="evidence" value="ECO:0007669"/>
    <property type="project" value="UniProtKB-SubCell"/>
</dbReference>
<comment type="caution">
    <text evidence="20">The sequence shown here is derived from an EMBL/GenBank/DDBJ whole genome shotgun (WGS) entry which is preliminary data.</text>
</comment>
<evidence type="ECO:0000256" key="12">
    <source>
        <dbReference type="ARBA" id="ARBA00023055"/>
    </source>
</evidence>
<feature type="compositionally biased region" description="Low complexity" evidence="19">
    <location>
        <begin position="79"/>
        <end position="88"/>
    </location>
</feature>
<keyword evidence="12 18" id="KW-0445">Lipid transport</keyword>
<evidence type="ECO:0000256" key="9">
    <source>
        <dbReference type="ARBA" id="ARBA00022989"/>
    </source>
</evidence>
<dbReference type="GO" id="GO:0005776">
    <property type="term" value="C:autophagosome"/>
    <property type="evidence" value="ECO:0007669"/>
    <property type="project" value="TreeGrafter"/>
</dbReference>
<keyword evidence="9 18" id="KW-1133">Transmembrane helix</keyword>
<comment type="function">
    <text evidence="18">Phospholipid scramblase involved in autophagy. Cycles between the preautophagosomal structure/phagophore assembly site (PAS) and the cytoplasmic vesicle pool and supplies membrane for the growing autophagosome. Lipid scramblase activity plays a key role in preautophagosomal structure/phagophore assembly by distributing the phospholipids that arrive through ATG2 from the cytoplasmic to the luminal leaflet of the bilayer, thereby driving autophagosomal membrane expansion.</text>
</comment>
<keyword evidence="13 18" id="KW-0472">Membrane</keyword>
<evidence type="ECO:0000256" key="4">
    <source>
        <dbReference type="ARBA" id="ARBA00004653"/>
    </source>
</evidence>
<feature type="transmembrane region" description="Helical" evidence="18">
    <location>
        <begin position="343"/>
        <end position="367"/>
    </location>
</feature>
<dbReference type="GO" id="GO:0016301">
    <property type="term" value="F:kinase activity"/>
    <property type="evidence" value="ECO:0007669"/>
    <property type="project" value="UniProtKB-KW"/>
</dbReference>
<dbReference type="PANTHER" id="PTHR13038">
    <property type="entry name" value="APG9 AUTOPHAGY 9"/>
    <property type="match status" value="1"/>
</dbReference>
<accession>A0AAN7HPD7</accession>
<dbReference type="GO" id="GO:0000422">
    <property type="term" value="P:autophagy of mitochondrion"/>
    <property type="evidence" value="ECO:0007669"/>
    <property type="project" value="TreeGrafter"/>
</dbReference>
<dbReference type="GO" id="GO:0030659">
    <property type="term" value="C:cytoplasmic vesicle membrane"/>
    <property type="evidence" value="ECO:0007669"/>
    <property type="project" value="UniProtKB-SubCell"/>
</dbReference>
<keyword evidence="20" id="KW-0808">Transferase</keyword>
<evidence type="ECO:0000313" key="21">
    <source>
        <dbReference type="Proteomes" id="UP001304243"/>
    </source>
</evidence>
<keyword evidence="10 18" id="KW-0072">Autophagy</keyword>
<dbReference type="GO" id="GO:0000139">
    <property type="term" value="C:Golgi membrane"/>
    <property type="evidence" value="ECO:0007669"/>
    <property type="project" value="UniProtKB-SubCell"/>
</dbReference>
<comment type="catalytic activity">
    <reaction evidence="14">
        <text>a 1,2-diacyl-sn-glycero-3-phospho-L-serine(in) = a 1,2-diacyl-sn-glycero-3-phospho-L-serine(out)</text>
        <dbReference type="Rhea" id="RHEA:38663"/>
        <dbReference type="ChEBI" id="CHEBI:57262"/>
    </reaction>
</comment>
<evidence type="ECO:0000256" key="19">
    <source>
        <dbReference type="SAM" id="MobiDB-lite"/>
    </source>
</evidence>
<dbReference type="RefSeq" id="XP_064685745.1">
    <property type="nucleotide sequence ID" value="XM_064828543.1"/>
</dbReference>
<evidence type="ECO:0000256" key="17">
    <source>
        <dbReference type="ARBA" id="ARBA00024631"/>
    </source>
</evidence>
<reference evidence="20 21" key="1">
    <citation type="submission" date="2022-11" db="EMBL/GenBank/DDBJ databases">
        <title>Mucor velutinosus strain NIH1002 WGS.</title>
        <authorList>
            <person name="Subramanian P."/>
            <person name="Mullikin J.C."/>
            <person name="Segre J.A."/>
            <person name="Zelazny A.M."/>
        </authorList>
    </citation>
    <scope>NUCLEOTIDE SEQUENCE [LARGE SCALE GENOMIC DNA]</scope>
    <source>
        <strain evidence="20 21">NIH1002</strain>
    </source>
</reference>
<dbReference type="Proteomes" id="UP001304243">
    <property type="component" value="Unassembled WGS sequence"/>
</dbReference>
<gene>
    <name evidence="20" type="primary">PKC1_5</name>
    <name evidence="20" type="ORF">ATC70_009310</name>
</gene>
<keyword evidence="21" id="KW-1185">Reference proteome</keyword>
<keyword evidence="7 18" id="KW-0813">Transport</keyword>
<feature type="region of interest" description="Disordered" evidence="19">
    <location>
        <begin position="1"/>
        <end position="99"/>
    </location>
</feature>
<dbReference type="GO" id="GO:0034727">
    <property type="term" value="P:piecemeal microautophagy of the nucleus"/>
    <property type="evidence" value="ECO:0007669"/>
    <property type="project" value="TreeGrafter"/>
</dbReference>
<evidence type="ECO:0000256" key="11">
    <source>
        <dbReference type="ARBA" id="ARBA00023034"/>
    </source>
</evidence>
<protein>
    <recommendedName>
        <fullName evidence="6 18">Autophagy-related protein 9</fullName>
    </recommendedName>
</protein>
<keyword evidence="11" id="KW-0333">Golgi apparatus</keyword>
<dbReference type="GO" id="GO:0034497">
    <property type="term" value="P:protein localization to phagophore assembly site"/>
    <property type="evidence" value="ECO:0007669"/>
    <property type="project" value="TreeGrafter"/>
</dbReference>
<dbReference type="PANTHER" id="PTHR13038:SF10">
    <property type="entry name" value="AUTOPHAGY-RELATED PROTEIN 9"/>
    <property type="match status" value="1"/>
</dbReference>
<proteinExistence type="inferred from homology"/>
<comment type="catalytic activity">
    <reaction evidence="16">
        <text>a 1,2-diacyl-sn-glycero-3-phospho-(1D-myo-inositol-3-phosphate)(in) = a 1,2-diacyl-sn-glycero-3-phospho-(1D-myo-inositol-3-phosphate)(out)</text>
        <dbReference type="Rhea" id="RHEA:67920"/>
        <dbReference type="ChEBI" id="CHEBI:58088"/>
    </reaction>
</comment>
<dbReference type="Pfam" id="PF04109">
    <property type="entry name" value="ATG9"/>
    <property type="match status" value="1"/>
</dbReference>
<evidence type="ECO:0000256" key="7">
    <source>
        <dbReference type="ARBA" id="ARBA00022448"/>
    </source>
</evidence>
<feature type="transmembrane region" description="Helical" evidence="18">
    <location>
        <begin position="462"/>
        <end position="484"/>
    </location>
</feature>
<keyword evidence="20" id="KW-0418">Kinase</keyword>
<evidence type="ECO:0000256" key="13">
    <source>
        <dbReference type="ARBA" id="ARBA00023136"/>
    </source>
</evidence>
<feature type="compositionally biased region" description="Acidic residues" evidence="19">
    <location>
        <begin position="57"/>
        <end position="68"/>
    </location>
</feature>
<feature type="compositionally biased region" description="Basic and acidic residues" evidence="19">
    <location>
        <begin position="26"/>
        <end position="36"/>
    </location>
</feature>
<evidence type="ECO:0000256" key="1">
    <source>
        <dbReference type="ARBA" id="ARBA00004439"/>
    </source>
</evidence>
<dbReference type="AlphaFoldDB" id="A0AAN7HPD7"/>
<name>A0AAN7HPD7_9FUNG</name>
<evidence type="ECO:0000256" key="14">
    <source>
        <dbReference type="ARBA" id="ARBA00024479"/>
    </source>
</evidence>
<evidence type="ECO:0000256" key="15">
    <source>
        <dbReference type="ARBA" id="ARBA00024615"/>
    </source>
</evidence>
<evidence type="ECO:0000256" key="16">
    <source>
        <dbReference type="ARBA" id="ARBA00024621"/>
    </source>
</evidence>